<accession>A0ABV5X2J8</accession>
<dbReference type="SUPFAM" id="SSF52980">
    <property type="entry name" value="Restriction endonuclease-like"/>
    <property type="match status" value="1"/>
</dbReference>
<gene>
    <name evidence="2" type="ORF">ACFFN1_07075</name>
</gene>
<dbReference type="RefSeq" id="WP_376839914.1">
    <property type="nucleotide sequence ID" value="NZ_JBHMAU010000046.1"/>
</dbReference>
<organism evidence="2 3">
    <name type="scientific">Brevibacterium otitidis</name>
    <dbReference type="NCBI Taxonomy" id="53364"/>
    <lineage>
        <taxon>Bacteria</taxon>
        <taxon>Bacillati</taxon>
        <taxon>Actinomycetota</taxon>
        <taxon>Actinomycetes</taxon>
        <taxon>Micrococcales</taxon>
        <taxon>Brevibacteriaceae</taxon>
        <taxon>Brevibacterium</taxon>
    </lineage>
</organism>
<sequence length="283" mass="32051">MSYIRVRTRGRDEWFEVRRGGVTATDMYRLMYGGKATWATVKAEKARPPAFRGNAYTAWGIERESVIAKRICGEYPLQHNTDVLQHADDPRWMATPDLLDPAGALVGDIKTAVWKGRPWDSVPPNYFTQLQWQMFVTGIREAILAVEWHDDFMPVSNDLSIYSVEYDEEHVGECVEVAEAFLTMGQPSLLDTYLADYAAVVSQEQAVKESKDAVRKLIEKEIGDRESFKHVSDAGSVTKSVGKPRQVFDTDRFKAEHPDLWERYTLTKPGSGRLTITPAKETA</sequence>
<protein>
    <submittedName>
        <fullName evidence="2">YqaJ viral recombinase family protein</fullName>
    </submittedName>
</protein>
<dbReference type="Gene3D" id="3.90.320.10">
    <property type="match status" value="1"/>
</dbReference>
<dbReference type="InterPro" id="IPR011335">
    <property type="entry name" value="Restrct_endonuc-II-like"/>
</dbReference>
<dbReference type="Pfam" id="PF09588">
    <property type="entry name" value="YqaJ"/>
    <property type="match status" value="1"/>
</dbReference>
<evidence type="ECO:0000259" key="1">
    <source>
        <dbReference type="Pfam" id="PF09588"/>
    </source>
</evidence>
<keyword evidence="3" id="KW-1185">Reference proteome</keyword>
<proteinExistence type="predicted"/>
<name>A0ABV5X2J8_9MICO</name>
<dbReference type="Proteomes" id="UP001589707">
    <property type="component" value="Unassembled WGS sequence"/>
</dbReference>
<feature type="domain" description="YqaJ viral recombinase" evidence="1">
    <location>
        <begin position="13"/>
        <end position="139"/>
    </location>
</feature>
<dbReference type="EMBL" id="JBHMAU010000046">
    <property type="protein sequence ID" value="MFB9776164.1"/>
    <property type="molecule type" value="Genomic_DNA"/>
</dbReference>
<evidence type="ECO:0000313" key="2">
    <source>
        <dbReference type="EMBL" id="MFB9776164.1"/>
    </source>
</evidence>
<dbReference type="InterPro" id="IPR019080">
    <property type="entry name" value="YqaJ_viral_recombinase"/>
</dbReference>
<comment type="caution">
    <text evidence="2">The sequence shown here is derived from an EMBL/GenBank/DDBJ whole genome shotgun (WGS) entry which is preliminary data.</text>
</comment>
<reference evidence="2 3" key="1">
    <citation type="submission" date="2024-09" db="EMBL/GenBank/DDBJ databases">
        <authorList>
            <person name="Sun Q."/>
            <person name="Mori K."/>
        </authorList>
    </citation>
    <scope>NUCLEOTIDE SEQUENCE [LARGE SCALE GENOMIC DNA]</scope>
    <source>
        <strain evidence="2 3">JCM 11683</strain>
    </source>
</reference>
<dbReference type="InterPro" id="IPR011604">
    <property type="entry name" value="PDDEXK-like_dom_sf"/>
</dbReference>
<evidence type="ECO:0000313" key="3">
    <source>
        <dbReference type="Proteomes" id="UP001589707"/>
    </source>
</evidence>